<organism evidence="1 2">
    <name type="scientific">Biomphalaria pfeifferi</name>
    <name type="common">Bloodfluke planorb</name>
    <name type="synonym">Freshwater snail</name>
    <dbReference type="NCBI Taxonomy" id="112525"/>
    <lineage>
        <taxon>Eukaryota</taxon>
        <taxon>Metazoa</taxon>
        <taxon>Spiralia</taxon>
        <taxon>Lophotrochozoa</taxon>
        <taxon>Mollusca</taxon>
        <taxon>Gastropoda</taxon>
        <taxon>Heterobranchia</taxon>
        <taxon>Euthyneura</taxon>
        <taxon>Panpulmonata</taxon>
        <taxon>Hygrophila</taxon>
        <taxon>Lymnaeoidea</taxon>
        <taxon>Planorbidae</taxon>
        <taxon>Biomphalaria</taxon>
    </lineage>
</organism>
<dbReference type="AlphaFoldDB" id="A0AAD8BW04"/>
<keyword evidence="2" id="KW-1185">Reference proteome</keyword>
<protein>
    <submittedName>
        <fullName evidence="1">Uncharacterized protein</fullName>
    </submittedName>
</protein>
<dbReference type="EMBL" id="JASAOG010000029">
    <property type="protein sequence ID" value="KAK0061708.1"/>
    <property type="molecule type" value="Genomic_DNA"/>
</dbReference>
<gene>
    <name evidence="1" type="ORF">Bpfe_009090</name>
</gene>
<evidence type="ECO:0000313" key="2">
    <source>
        <dbReference type="Proteomes" id="UP001233172"/>
    </source>
</evidence>
<proteinExistence type="predicted"/>
<accession>A0AAD8BW04</accession>
<sequence length="300" mass="33643">MSQIKSERCKSKNDFRHSSFLYEDVLRDKFIPSKNNNQENSVHIFQSAFKKFSNDYETSPLKANQIANDVMITLPKVSYKPPIYKHGEGSCCASSRRYDSNFSECLRNNLNLKRATTRILKTSAPYGDRTNLLRKPLSNNLISDHNSSNVFVSRLPEAIAPAASSELRTTNDFTLTCGNRHTTQLLTLQHSHISAQTSNLLYGSTNYGGLLNFNPKSALLQDFNKSNATSNISAAPSHNSLGSYYNTLDTRTCFSGNLSTPYNSRMPFPYNNAEKSLVTPNYRNTSIASRSGRMYKDGPK</sequence>
<comment type="caution">
    <text evidence="1">The sequence shown here is derived from an EMBL/GenBank/DDBJ whole genome shotgun (WGS) entry which is preliminary data.</text>
</comment>
<evidence type="ECO:0000313" key="1">
    <source>
        <dbReference type="EMBL" id="KAK0061708.1"/>
    </source>
</evidence>
<name>A0AAD8BW04_BIOPF</name>
<reference evidence="1" key="1">
    <citation type="journal article" date="2023" name="PLoS Negl. Trop. Dis.">
        <title>A genome sequence for Biomphalaria pfeifferi, the major vector snail for the human-infecting parasite Schistosoma mansoni.</title>
        <authorList>
            <person name="Bu L."/>
            <person name="Lu L."/>
            <person name="Laidemitt M.R."/>
            <person name="Zhang S.M."/>
            <person name="Mutuku M."/>
            <person name="Mkoji G."/>
            <person name="Steinauer M."/>
            <person name="Loker E.S."/>
        </authorList>
    </citation>
    <scope>NUCLEOTIDE SEQUENCE</scope>
    <source>
        <strain evidence="1">KasaAsao</strain>
    </source>
</reference>
<reference evidence="1" key="2">
    <citation type="submission" date="2023-04" db="EMBL/GenBank/DDBJ databases">
        <authorList>
            <person name="Bu L."/>
            <person name="Lu L."/>
            <person name="Laidemitt M.R."/>
            <person name="Zhang S.M."/>
            <person name="Mutuku M."/>
            <person name="Mkoji G."/>
            <person name="Steinauer M."/>
            <person name="Loker E.S."/>
        </authorList>
    </citation>
    <scope>NUCLEOTIDE SEQUENCE</scope>
    <source>
        <strain evidence="1">KasaAsao</strain>
        <tissue evidence="1">Whole Snail</tissue>
    </source>
</reference>
<dbReference type="Proteomes" id="UP001233172">
    <property type="component" value="Unassembled WGS sequence"/>
</dbReference>